<dbReference type="HOGENOM" id="CLU_323582_0_0_10"/>
<dbReference type="RefSeq" id="WP_045800883.1">
    <property type="nucleotide sequence ID" value="NZ_CP011071.1"/>
</dbReference>
<dbReference type="Pfam" id="PF00246">
    <property type="entry name" value="Peptidase_M14"/>
    <property type="match status" value="1"/>
</dbReference>
<sequence length="837" mass="95065">MIKKILFAVMFITAQLSAQDYYFKKYHPFDPDVPSPEEFLGYGIGEHHTRHDLIVAYLTKLAEVSNRASIHQYGKTHEGRKLVILTVTDPNNLANLSSIKEKHLAFTDPNQNVSNYGVVPIFINLGYNVHGNEPSSSEAALLTAYTLTASNHPEVLNYLKNGVIMIDPTINPDGRDRHTQWANTYQGNPLVADPQDAEHNEYWPRGRTNHYWFDLNRDWLLGINPESRGKLAWYHEWYPNVVTDFHEMGTQSSYFFEPMKDNGSLNPIMPKENYVDLNNLFGEYFAKSLDSIGSFYFTKEVFDGTYPGYGSSYPDLQGGLGLLFEQASSRGHKQKTAFGEITFPFTIRNQYVSSMATVKAAVENKETLRKYQQKFFKSALSNAAKGRIKGYSFKDFYDQNRVKAFIDKLLLHKVDVYRSGDGFVVPTDQPQYRMVQTFFETYDKYRDSVYYDASAWSVANFYNMKYRPVNNLNLGEKVTDLNGLVEVTPVKKSDYAYIIDYDDYNAVAALNHLQSNGLVLSSSFKPFMAKTTEGNKSFNYGALVVPVSLQKKDADEIYSLVKQAQQKFKVSMFAVDTGYNIKGIDLGSRYVSPLTEPKAAMLIGDGVSSYEAGEVWHLLDTRVHMPITKIPMRNFNRADLDKYNTLVMVSGRYSWSENQLKKIKDWVSKGNTLITIGRASKWAIDKKLVKEKLIAEEKDSTKTVERKPYVDAPENIGKEEVGGVILKVDLDTTHPLAFGYRDQTIPVYKNNSVWLAPSKNEYATVAKYANNPHIDGFITEKNMETYLKPAASLIVSKLGGGRVVMFADNPNFRGSWYGTNRLFLNALFLGDKIRVPE</sequence>
<dbReference type="CDD" id="cd06238">
    <property type="entry name" value="M14-like"/>
    <property type="match status" value="1"/>
</dbReference>
<dbReference type="InterPro" id="IPR000834">
    <property type="entry name" value="Peptidase_M14"/>
</dbReference>
<feature type="chain" id="PRO_5002299886" evidence="2">
    <location>
        <begin position="19"/>
        <end position="837"/>
    </location>
</feature>
<name>A0A0D5YQ88_9FLAO</name>
<dbReference type="SUPFAM" id="SSF53187">
    <property type="entry name" value="Zn-dependent exopeptidases"/>
    <property type="match status" value="1"/>
</dbReference>
<evidence type="ECO:0000313" key="4">
    <source>
        <dbReference type="EMBL" id="AKA34074.1"/>
    </source>
</evidence>
<dbReference type="AlphaFoldDB" id="A0A0D5YQ88"/>
<keyword evidence="4" id="KW-0378">Hydrolase</keyword>
<feature type="signal peptide" evidence="2">
    <location>
        <begin position="1"/>
        <end position="18"/>
    </location>
</feature>
<dbReference type="GO" id="GO:0008270">
    <property type="term" value="F:zinc ion binding"/>
    <property type="evidence" value="ECO:0007669"/>
    <property type="project" value="InterPro"/>
</dbReference>
<feature type="domain" description="Peptidase M14" evidence="3">
    <location>
        <begin position="46"/>
        <end position="375"/>
    </location>
</feature>
<organism evidence="4 5">
    <name type="scientific">Flagellimonas lutaonensis</name>
    <dbReference type="NCBI Taxonomy" id="516051"/>
    <lineage>
        <taxon>Bacteria</taxon>
        <taxon>Pseudomonadati</taxon>
        <taxon>Bacteroidota</taxon>
        <taxon>Flavobacteriia</taxon>
        <taxon>Flavobacteriales</taxon>
        <taxon>Flavobacteriaceae</taxon>
        <taxon>Flagellimonas</taxon>
    </lineage>
</organism>
<evidence type="ECO:0000256" key="1">
    <source>
        <dbReference type="PROSITE-ProRule" id="PRU01379"/>
    </source>
</evidence>
<keyword evidence="4" id="KW-0121">Carboxypeptidase</keyword>
<comment type="similarity">
    <text evidence="1">Belongs to the peptidase M14 family.</text>
</comment>
<evidence type="ECO:0000259" key="3">
    <source>
        <dbReference type="PROSITE" id="PS52035"/>
    </source>
</evidence>
<dbReference type="GO" id="GO:0004181">
    <property type="term" value="F:metallocarboxypeptidase activity"/>
    <property type="evidence" value="ECO:0007669"/>
    <property type="project" value="InterPro"/>
</dbReference>
<dbReference type="InterPro" id="IPR029062">
    <property type="entry name" value="Class_I_gatase-like"/>
</dbReference>
<dbReference type="Proteomes" id="UP000032726">
    <property type="component" value="Chromosome"/>
</dbReference>
<comment type="caution">
    <text evidence="1">Lacks conserved residue(s) required for the propagation of feature annotation.</text>
</comment>
<dbReference type="EMBL" id="CP011071">
    <property type="protein sequence ID" value="AKA34074.1"/>
    <property type="molecule type" value="Genomic_DNA"/>
</dbReference>
<dbReference type="OrthoDB" id="9758209at2"/>
<evidence type="ECO:0000313" key="5">
    <source>
        <dbReference type="Proteomes" id="UP000032726"/>
    </source>
</evidence>
<dbReference type="Gene3D" id="3.40.630.10">
    <property type="entry name" value="Zn peptidases"/>
    <property type="match status" value="1"/>
</dbReference>
<dbReference type="STRING" id="516051.VC82_393"/>
<dbReference type="SUPFAM" id="SSF52317">
    <property type="entry name" value="Class I glutamine amidotransferase-like"/>
    <property type="match status" value="1"/>
</dbReference>
<keyword evidence="4" id="KW-0645">Protease</keyword>
<gene>
    <name evidence="4" type="ORF">VC82_393</name>
</gene>
<keyword evidence="2" id="KW-0732">Signal</keyword>
<dbReference type="SMART" id="SM00631">
    <property type="entry name" value="Zn_pept"/>
    <property type="match status" value="1"/>
</dbReference>
<proteinExistence type="inferred from homology"/>
<accession>A0A0D5YQ88</accession>
<reference evidence="4 5" key="1">
    <citation type="submission" date="2015-03" db="EMBL/GenBank/DDBJ databases">
        <title>Complete genome sequence of Muricauda lutaonensis CC-HSB-11T, isolated from a coastal hot spring.</title>
        <authorList>
            <person name="Kim K.M."/>
        </authorList>
    </citation>
    <scope>NUCLEOTIDE SEQUENCE [LARGE SCALE GENOMIC DNA]</scope>
    <source>
        <strain evidence="4 5">CC-HSB-11</strain>
    </source>
</reference>
<dbReference type="PROSITE" id="PS52035">
    <property type="entry name" value="PEPTIDASE_M14"/>
    <property type="match status" value="1"/>
</dbReference>
<evidence type="ECO:0000256" key="2">
    <source>
        <dbReference type="SAM" id="SignalP"/>
    </source>
</evidence>
<dbReference type="GO" id="GO:0006508">
    <property type="term" value="P:proteolysis"/>
    <property type="evidence" value="ECO:0007669"/>
    <property type="project" value="InterPro"/>
</dbReference>
<protein>
    <submittedName>
        <fullName evidence="4">Secreted protein containing N-terminal zinc-dependent carboxypeptidase related domain</fullName>
    </submittedName>
</protein>
<dbReference type="KEGG" id="mlt:VC82_393"/>
<keyword evidence="5" id="KW-1185">Reference proteome</keyword>
<dbReference type="PATRIC" id="fig|516051.4.peg.407"/>